<keyword evidence="1" id="KW-0614">Plasmid</keyword>
<accession>A0A1Z3MM41</accession>
<proteinExistence type="predicted"/>
<dbReference type="EMBL" id="KY913897">
    <property type="protein sequence ID" value="ASD48771.1"/>
    <property type="molecule type" value="Genomic_DNA"/>
</dbReference>
<evidence type="ECO:0000313" key="1">
    <source>
        <dbReference type="EMBL" id="ASD48771.1"/>
    </source>
</evidence>
<organism evidence="1">
    <name type="scientific">Klebsiella oxytoca</name>
    <dbReference type="NCBI Taxonomy" id="571"/>
    <lineage>
        <taxon>Bacteria</taxon>
        <taxon>Pseudomonadati</taxon>
        <taxon>Pseudomonadota</taxon>
        <taxon>Gammaproteobacteria</taxon>
        <taxon>Enterobacterales</taxon>
        <taxon>Enterobacteriaceae</taxon>
        <taxon>Klebsiella/Raoultella group</taxon>
        <taxon>Klebsiella</taxon>
    </lineage>
</organism>
<protein>
    <submittedName>
        <fullName evidence="1">Uncharacterized protein</fullName>
    </submittedName>
</protein>
<geneLocation type="plasmid" evidence="1">
    <name>p1</name>
</geneLocation>
<reference evidence="1" key="1">
    <citation type="submission" date="2017-04" db="EMBL/GenBank/DDBJ databases">
        <title>First report of Klebsiella oxytoca strain simultaneously producing NDM-1, IMP-4 and KPC-2 carbapenemases.</title>
        <authorList>
            <person name="Wang J."/>
            <person name="Li J."/>
            <person name="Yuan M."/>
            <person name="Jia Y."/>
            <person name="Zhu X."/>
            <person name="Bai L."/>
            <person name="Bai X."/>
            <person name="Fanning S."/>
        </authorList>
    </citation>
    <scope>NUCLEOTIDE SEQUENCE</scope>
    <source>
        <strain evidence="1">PKOX3</strain>
        <plasmid evidence="1">p1</plasmid>
    </source>
</reference>
<name>A0A1Z3MM41_KLEOX</name>
<dbReference type="RefSeq" id="WP_195744946.1">
    <property type="nucleotide sequence ID" value="NZ_KY913897.1"/>
</dbReference>
<dbReference type="AlphaFoldDB" id="A0A1Z3MM41"/>
<sequence length="50" mass="5620">MNKTKGCLIANFATVPLVVPVGLHKAFPEEIRGELMSLSAFIDEIKKLYW</sequence>